<evidence type="ECO:0000256" key="2">
    <source>
        <dbReference type="ARBA" id="ARBA00006370"/>
    </source>
</evidence>
<evidence type="ECO:0000256" key="6">
    <source>
        <dbReference type="ARBA" id="ARBA00022729"/>
    </source>
</evidence>
<dbReference type="InterPro" id="IPR014756">
    <property type="entry name" value="Ig_E-set"/>
</dbReference>
<dbReference type="EMBL" id="ML769384">
    <property type="protein sequence ID" value="KAE9411029.1"/>
    <property type="molecule type" value="Genomic_DNA"/>
</dbReference>
<evidence type="ECO:0000313" key="11">
    <source>
        <dbReference type="Proteomes" id="UP000799118"/>
    </source>
</evidence>
<protein>
    <recommendedName>
        <fullName evidence="4">Phosphatidylglycerol/phosphatidylinositol transfer protein</fullName>
    </recommendedName>
</protein>
<keyword evidence="6 8" id="KW-0732">Signal</keyword>
<keyword evidence="7" id="KW-0445">Lipid transport</keyword>
<dbReference type="InterPro" id="IPR039670">
    <property type="entry name" value="NPC2-like"/>
</dbReference>
<dbReference type="Pfam" id="PF02221">
    <property type="entry name" value="E1_DerP2_DerF2"/>
    <property type="match status" value="1"/>
</dbReference>
<dbReference type="InterPro" id="IPR003172">
    <property type="entry name" value="ML_dom"/>
</dbReference>
<evidence type="ECO:0000256" key="1">
    <source>
        <dbReference type="ARBA" id="ARBA00002053"/>
    </source>
</evidence>
<dbReference type="OrthoDB" id="6409159at2759"/>
<evidence type="ECO:0000256" key="7">
    <source>
        <dbReference type="ARBA" id="ARBA00023055"/>
    </source>
</evidence>
<gene>
    <name evidence="10" type="ORF">BT96DRAFT_912381</name>
</gene>
<evidence type="ECO:0000256" key="3">
    <source>
        <dbReference type="ARBA" id="ARBA00011245"/>
    </source>
</evidence>
<dbReference type="GO" id="GO:0015918">
    <property type="term" value="P:sterol transport"/>
    <property type="evidence" value="ECO:0007669"/>
    <property type="project" value="InterPro"/>
</dbReference>
<organism evidence="10 11">
    <name type="scientific">Gymnopus androsaceus JB14</name>
    <dbReference type="NCBI Taxonomy" id="1447944"/>
    <lineage>
        <taxon>Eukaryota</taxon>
        <taxon>Fungi</taxon>
        <taxon>Dikarya</taxon>
        <taxon>Basidiomycota</taxon>
        <taxon>Agaricomycotina</taxon>
        <taxon>Agaricomycetes</taxon>
        <taxon>Agaricomycetidae</taxon>
        <taxon>Agaricales</taxon>
        <taxon>Marasmiineae</taxon>
        <taxon>Omphalotaceae</taxon>
        <taxon>Gymnopus</taxon>
    </lineage>
</organism>
<dbReference type="FunFam" id="2.70.220.10:FF:000004">
    <property type="entry name" value="Related to phosphatidylglycerol/phosphatidylinositol transfer protein"/>
    <property type="match status" value="1"/>
</dbReference>
<comment type="function">
    <text evidence="1">Catalyzes the intermembrane transfer of phosphatidylglycerol and phosphatidylinositol.</text>
</comment>
<name>A0A6A4IKQ3_9AGAR</name>
<dbReference type="AlphaFoldDB" id="A0A6A4IKQ3"/>
<accession>A0A6A4IKQ3</accession>
<dbReference type="Gene3D" id="2.70.220.10">
    <property type="entry name" value="Ganglioside GM2 activator"/>
    <property type="match status" value="1"/>
</dbReference>
<dbReference type="InterPro" id="IPR036846">
    <property type="entry name" value="GM2-AP_sf"/>
</dbReference>
<feature type="signal peptide" evidence="8">
    <location>
        <begin position="1"/>
        <end position="20"/>
    </location>
</feature>
<feature type="chain" id="PRO_5025481943" description="Phosphatidylglycerol/phosphatidylinositol transfer protein" evidence="8">
    <location>
        <begin position="21"/>
        <end position="167"/>
    </location>
</feature>
<feature type="domain" description="MD-2-related lipid-recognition" evidence="9">
    <location>
        <begin position="40"/>
        <end position="160"/>
    </location>
</feature>
<evidence type="ECO:0000256" key="8">
    <source>
        <dbReference type="SAM" id="SignalP"/>
    </source>
</evidence>
<evidence type="ECO:0000256" key="4">
    <source>
        <dbReference type="ARBA" id="ARBA00016056"/>
    </source>
</evidence>
<comment type="similarity">
    <text evidence="2">Belongs to the NPC2 family.</text>
</comment>
<sequence length="167" mass="18257">MLRSSLLAAAGFYLISLTSAGSLVPQIAFNADNAPSKWSWKDCGLETDAVRIESIAISPDPPLAGEAFDCIFSAHVGSYAAAYCLVKVKLGLIQLLKKEFDVCEEAENANATVQCPVEKGHYVVAQTVDLPKEIPPAKFHISVNGWTVDEEDMVCMNLEIDFTKKFW</sequence>
<dbReference type="Proteomes" id="UP000799118">
    <property type="component" value="Unassembled WGS sequence"/>
</dbReference>
<dbReference type="SMART" id="SM00737">
    <property type="entry name" value="ML"/>
    <property type="match status" value="1"/>
</dbReference>
<dbReference type="GO" id="GO:0032934">
    <property type="term" value="F:sterol binding"/>
    <property type="evidence" value="ECO:0007669"/>
    <property type="project" value="InterPro"/>
</dbReference>
<proteinExistence type="inferred from homology"/>
<keyword evidence="5" id="KW-0813">Transport</keyword>
<evidence type="ECO:0000256" key="5">
    <source>
        <dbReference type="ARBA" id="ARBA00022448"/>
    </source>
</evidence>
<evidence type="ECO:0000259" key="9">
    <source>
        <dbReference type="SMART" id="SM00737"/>
    </source>
</evidence>
<evidence type="ECO:0000313" key="10">
    <source>
        <dbReference type="EMBL" id="KAE9411029.1"/>
    </source>
</evidence>
<reference evidence="10" key="1">
    <citation type="journal article" date="2019" name="Environ. Microbiol.">
        <title>Fungal ecological strategies reflected in gene transcription - a case study of two litter decomposers.</title>
        <authorList>
            <person name="Barbi F."/>
            <person name="Kohler A."/>
            <person name="Barry K."/>
            <person name="Baskaran P."/>
            <person name="Daum C."/>
            <person name="Fauchery L."/>
            <person name="Ihrmark K."/>
            <person name="Kuo A."/>
            <person name="LaButti K."/>
            <person name="Lipzen A."/>
            <person name="Morin E."/>
            <person name="Grigoriev I.V."/>
            <person name="Henrissat B."/>
            <person name="Lindahl B."/>
            <person name="Martin F."/>
        </authorList>
    </citation>
    <scope>NUCLEOTIDE SEQUENCE</scope>
    <source>
        <strain evidence="10">JB14</strain>
    </source>
</reference>
<dbReference type="PANTHER" id="PTHR11306:SF0">
    <property type="entry name" value="PHOSPHATIDYLGLYCEROL_PHOSPHATIDYLINOSITOL TRANSFER PROTEIN"/>
    <property type="match status" value="1"/>
</dbReference>
<comment type="subunit">
    <text evidence="3">Monomer.</text>
</comment>
<dbReference type="PANTHER" id="PTHR11306">
    <property type="entry name" value="NIEMANN PICK TYPE C2 PROTEIN NPC2-RELATED"/>
    <property type="match status" value="1"/>
</dbReference>
<dbReference type="SUPFAM" id="SSF81296">
    <property type="entry name" value="E set domains"/>
    <property type="match status" value="1"/>
</dbReference>
<keyword evidence="11" id="KW-1185">Reference proteome</keyword>